<sequence length="112" mass="12253">MNKLMTVAAGLLLSTSAFASNVTLHNDTTVTTSSFATKAEALDAGLSVAQNLSNMSQTELRIQLPVNAYQNVNNISIDNTKVKVEEFAQVRGEVQYRAIVDVDYHFDAKESR</sequence>
<accession>A0A2J8HYS6</accession>
<feature type="chain" id="PRO_5014466331" evidence="1">
    <location>
        <begin position="20"/>
        <end position="112"/>
    </location>
</feature>
<proteinExistence type="predicted"/>
<dbReference type="GeneID" id="94026753"/>
<evidence type="ECO:0000256" key="1">
    <source>
        <dbReference type="SAM" id="SignalP"/>
    </source>
</evidence>
<dbReference type="AlphaFoldDB" id="A0A2J8HYS6"/>
<name>A0A2J8HYS6_VIBDI</name>
<dbReference type="Proteomes" id="UP000236449">
    <property type="component" value="Unassembled WGS sequence"/>
</dbReference>
<gene>
    <name evidence="2" type="ORF">C1N32_16340</name>
</gene>
<keyword evidence="1" id="KW-0732">Signal</keyword>
<dbReference type="Pfam" id="PF11777">
    <property type="entry name" value="DUF3316"/>
    <property type="match status" value="1"/>
</dbReference>
<dbReference type="OrthoDB" id="5904423at2"/>
<feature type="signal peptide" evidence="1">
    <location>
        <begin position="1"/>
        <end position="19"/>
    </location>
</feature>
<evidence type="ECO:0000313" key="3">
    <source>
        <dbReference type="Proteomes" id="UP000236449"/>
    </source>
</evidence>
<comment type="caution">
    <text evidence="2">The sequence shown here is derived from an EMBL/GenBank/DDBJ whole genome shotgun (WGS) entry which is preliminary data.</text>
</comment>
<dbReference type="EMBL" id="POSK01000011">
    <property type="protein sequence ID" value="PNI03427.1"/>
    <property type="molecule type" value="Genomic_DNA"/>
</dbReference>
<protein>
    <submittedName>
        <fullName evidence="2">DUF3316 domain-containing protein</fullName>
    </submittedName>
</protein>
<organism evidence="2 3">
    <name type="scientific">Vibrio diazotrophicus</name>
    <dbReference type="NCBI Taxonomy" id="685"/>
    <lineage>
        <taxon>Bacteria</taxon>
        <taxon>Pseudomonadati</taxon>
        <taxon>Pseudomonadota</taxon>
        <taxon>Gammaproteobacteria</taxon>
        <taxon>Vibrionales</taxon>
        <taxon>Vibrionaceae</taxon>
        <taxon>Vibrio</taxon>
    </lineage>
</organism>
<reference evidence="2 3" key="1">
    <citation type="submission" date="2018-01" db="EMBL/GenBank/DDBJ databases">
        <title>Draft genome sequences of six Vibrio diazotrophicus strains isolated from deep-sea sediments of the Baltic Sea.</title>
        <authorList>
            <person name="Castillo D."/>
            <person name="Vandieken V."/>
            <person name="Chiang O."/>
            <person name="Middelboe M."/>
        </authorList>
    </citation>
    <scope>NUCLEOTIDE SEQUENCE [LARGE SCALE GENOMIC DNA]</scope>
    <source>
        <strain evidence="2 3">60.27F</strain>
    </source>
</reference>
<dbReference type="RefSeq" id="WP_042490352.1">
    <property type="nucleotide sequence ID" value="NZ_CBCRWT010000075.1"/>
</dbReference>
<evidence type="ECO:0000313" key="2">
    <source>
        <dbReference type="EMBL" id="PNI03427.1"/>
    </source>
</evidence>
<dbReference type="InterPro" id="IPR016879">
    <property type="entry name" value="UCP028299"/>
</dbReference>
<dbReference type="PIRSF" id="PIRSF028299">
    <property type="entry name" value="UCP028299"/>
    <property type="match status" value="1"/>
</dbReference>